<dbReference type="Proteomes" id="UP000077381">
    <property type="component" value="Unassembled WGS sequence"/>
</dbReference>
<feature type="compositionally biased region" description="Basic residues" evidence="1">
    <location>
        <begin position="199"/>
        <end position="212"/>
    </location>
</feature>
<feature type="compositionally biased region" description="Basic and acidic residues" evidence="1">
    <location>
        <begin position="62"/>
        <end position="73"/>
    </location>
</feature>
<proteinExistence type="predicted"/>
<dbReference type="AlphaFoldDB" id="A0A177HZI6"/>
<feature type="compositionally biased region" description="Basic and acidic residues" evidence="1">
    <location>
        <begin position="1"/>
        <end position="14"/>
    </location>
</feature>
<reference evidence="2 3" key="1">
    <citation type="submission" date="2015-12" db="EMBL/GenBank/DDBJ databases">
        <title>Genome sequence of Streptomyces sp. G25.</title>
        <authorList>
            <person name="Poehlein A."/>
            <person name="Roettig A."/>
            <person name="Hiessl S."/>
            <person name="Hauschild P."/>
            <person name="Schauer J."/>
            <person name="Madkour M.H."/>
            <person name="Al-Ansari A.M."/>
            <person name="Almakishah N.H."/>
            <person name="Steinbuechel A."/>
            <person name="Daniel R."/>
        </authorList>
    </citation>
    <scope>NUCLEOTIDE SEQUENCE [LARGE SCALE GENOMIC DNA]</scope>
    <source>
        <strain evidence="3">G25(2015)</strain>
    </source>
</reference>
<comment type="caution">
    <text evidence="2">The sequence shown here is derived from an EMBL/GenBank/DDBJ whole genome shotgun (WGS) entry which is preliminary data.</text>
</comment>
<dbReference type="STRING" id="1716141.STSP_03870"/>
<feature type="compositionally biased region" description="Basic and acidic residues" evidence="1">
    <location>
        <begin position="174"/>
        <end position="191"/>
    </location>
</feature>
<accession>A0A177HZI6</accession>
<feature type="region of interest" description="Disordered" evidence="1">
    <location>
        <begin position="145"/>
        <end position="273"/>
    </location>
</feature>
<evidence type="ECO:0000313" key="3">
    <source>
        <dbReference type="Proteomes" id="UP000077381"/>
    </source>
</evidence>
<gene>
    <name evidence="2" type="ORF">STSP_03870</name>
</gene>
<organism evidence="2 3">
    <name type="scientific">Streptomyces jeddahensis</name>
    <dbReference type="NCBI Taxonomy" id="1716141"/>
    <lineage>
        <taxon>Bacteria</taxon>
        <taxon>Bacillati</taxon>
        <taxon>Actinomycetota</taxon>
        <taxon>Actinomycetes</taxon>
        <taxon>Kitasatosporales</taxon>
        <taxon>Streptomycetaceae</taxon>
        <taxon>Streptomyces</taxon>
    </lineage>
</organism>
<dbReference type="EMBL" id="LOHS01000022">
    <property type="protein sequence ID" value="OAH16196.1"/>
    <property type="molecule type" value="Genomic_DNA"/>
</dbReference>
<protein>
    <submittedName>
        <fullName evidence="2">Uncharacterized protein</fullName>
    </submittedName>
</protein>
<feature type="region of interest" description="Disordered" evidence="1">
    <location>
        <begin position="1"/>
        <end position="100"/>
    </location>
</feature>
<name>A0A177HZI6_9ACTN</name>
<evidence type="ECO:0000313" key="2">
    <source>
        <dbReference type="EMBL" id="OAH16196.1"/>
    </source>
</evidence>
<evidence type="ECO:0000256" key="1">
    <source>
        <dbReference type="SAM" id="MobiDB-lite"/>
    </source>
</evidence>
<sequence>MDGLARRRQAEGDGRQITGSPAGRTATSPKPAYLHRDLRPSVGGPAPGHRIRHIGAVFPGRPAEDPREREPPLARHLQSGSARRIPIRSPPRTGPAPMSAGIAAYSPALRHLRPDQVLSPGLASTPVPTTLVNITRPWKRAPCEPVADRRRGRWTKPPGPQAQRSRSLPVPAFDDLRRPRFRDGYRRERSRAAQACRGLRPRAARLSHRPDRRPRDGRTHLLTPADAGKRPVPNGPLACAGIRSRPRASCGRPCRCAPTPRRGSRAEPAPPRC</sequence>
<keyword evidence="3" id="KW-1185">Reference proteome</keyword>